<dbReference type="GO" id="GO:0005886">
    <property type="term" value="C:plasma membrane"/>
    <property type="evidence" value="ECO:0007669"/>
    <property type="project" value="UniProtKB-SubCell"/>
</dbReference>
<keyword evidence="9 12" id="KW-0456">Lyase</keyword>
<organism evidence="13 14">
    <name type="scientific">Methylovorus glucosotrophus (strain SIP3-4)</name>
    <dbReference type="NCBI Taxonomy" id="582744"/>
    <lineage>
        <taxon>Bacteria</taxon>
        <taxon>Pseudomonadati</taxon>
        <taxon>Pseudomonadota</taxon>
        <taxon>Betaproteobacteria</taxon>
        <taxon>Nitrosomonadales</taxon>
        <taxon>Methylophilaceae</taxon>
        <taxon>Methylovorus</taxon>
    </lineage>
</organism>
<keyword evidence="14" id="KW-1185">Reference proteome</keyword>
<evidence type="ECO:0000313" key="13">
    <source>
        <dbReference type="EMBL" id="ACT49854.1"/>
    </source>
</evidence>
<dbReference type="InterPro" id="IPR003817">
    <property type="entry name" value="PS_Dcarbxylase"/>
</dbReference>
<evidence type="ECO:0000256" key="2">
    <source>
        <dbReference type="ARBA" id="ARBA00022475"/>
    </source>
</evidence>
<evidence type="ECO:0000256" key="4">
    <source>
        <dbReference type="ARBA" id="ARBA00022793"/>
    </source>
</evidence>
<dbReference type="PANTHER" id="PTHR10067">
    <property type="entry name" value="PHOSPHATIDYLSERINE DECARBOXYLASE"/>
    <property type="match status" value="1"/>
</dbReference>
<protein>
    <recommendedName>
        <fullName evidence="12">Phosphatidylserine decarboxylase proenzyme</fullName>
        <ecNumber evidence="12">4.1.1.65</ecNumber>
    </recommendedName>
    <component>
        <recommendedName>
            <fullName evidence="12">Phosphatidylserine decarboxylase alpha chain</fullName>
        </recommendedName>
    </component>
    <component>
        <recommendedName>
            <fullName evidence="12">Phosphatidylserine decarboxylase beta chain</fullName>
        </recommendedName>
    </component>
</protein>
<comment type="cofactor">
    <cofactor evidence="12">
        <name>pyruvate</name>
        <dbReference type="ChEBI" id="CHEBI:15361"/>
    </cofactor>
    <text evidence="12">Binds 1 pyruvoyl group covalently per subunit.</text>
</comment>
<evidence type="ECO:0000256" key="7">
    <source>
        <dbReference type="ARBA" id="ARBA00023145"/>
    </source>
</evidence>
<name>C6X9N4_METGS</name>
<evidence type="ECO:0000256" key="1">
    <source>
        <dbReference type="ARBA" id="ARBA00005189"/>
    </source>
</evidence>
<evidence type="ECO:0000256" key="10">
    <source>
        <dbReference type="ARBA" id="ARBA00023264"/>
    </source>
</evidence>
<comment type="pathway">
    <text evidence="1">Lipid metabolism.</text>
</comment>
<dbReference type="EC" id="4.1.1.65" evidence="12"/>
<feature type="active site" description="Charge relay system; for autoendoproteolytic cleavage activity" evidence="12">
    <location>
        <position position="280"/>
    </location>
</feature>
<comment type="similarity">
    <text evidence="12">Belongs to the phosphatidylserine decarboxylase family. PSD-B subfamily. Prokaryotic type I sub-subfamily.</text>
</comment>
<dbReference type="InterPro" id="IPR033178">
    <property type="entry name" value="PSD_type1_pro"/>
</dbReference>
<evidence type="ECO:0000313" key="14">
    <source>
        <dbReference type="Proteomes" id="UP000002743"/>
    </source>
</evidence>
<feature type="chain" id="PRO_5023219685" description="Phosphatidylserine decarboxylase alpha chain" evidence="12">
    <location>
        <begin position="280"/>
        <end position="313"/>
    </location>
</feature>
<accession>C6X9N4</accession>
<dbReference type="InterPro" id="IPR033177">
    <property type="entry name" value="PSD-B"/>
</dbReference>
<dbReference type="EMBL" id="CP001674">
    <property type="protein sequence ID" value="ACT49854.1"/>
    <property type="molecule type" value="Genomic_DNA"/>
</dbReference>
<evidence type="ECO:0000256" key="8">
    <source>
        <dbReference type="ARBA" id="ARBA00023209"/>
    </source>
</evidence>
<keyword evidence="2 12" id="KW-1003">Cell membrane</keyword>
<keyword evidence="5 12" id="KW-0443">Lipid metabolism</keyword>
<dbReference type="KEGG" id="mei:Msip34_0606"/>
<evidence type="ECO:0000256" key="11">
    <source>
        <dbReference type="ARBA" id="ARBA00023317"/>
    </source>
</evidence>
<evidence type="ECO:0000256" key="12">
    <source>
        <dbReference type="HAMAP-Rule" id="MF_00662"/>
    </source>
</evidence>
<dbReference type="HAMAP" id="MF_00662">
    <property type="entry name" value="PS_decarb_PSD_B_type1"/>
    <property type="match status" value="1"/>
</dbReference>
<comment type="subcellular location">
    <subcellularLocation>
        <location evidence="12">Cell membrane</location>
        <topology evidence="12">Peripheral membrane protein</topology>
    </subcellularLocation>
</comment>
<proteinExistence type="inferred from homology"/>
<dbReference type="STRING" id="582744.Msip34_0606"/>
<keyword evidence="4 12" id="KW-0210">Decarboxylase</keyword>
<keyword evidence="7 12" id="KW-0865">Zymogen</keyword>
<comment type="PTM">
    <text evidence="12">Is synthesized initially as an inactive proenzyme. Formation of the active enzyme involves a self-maturation process in which the active site pyruvoyl group is generated from an internal serine residue via an autocatalytic post-translational modification. Two non-identical subunits are generated from the proenzyme in this reaction, and the pyruvate is formed at the N-terminus of the alpha chain, which is derived from the carboxyl end of the proenzyme. The autoendoproteolytic cleavage occurs by a canonical serine protease mechanism, in which the side chain hydroxyl group of the serine supplies its oxygen atom to form the C-terminus of the beta chain, while the remainder of the serine residue undergoes an oxidative deamination to produce ammonia and the pyruvoyl prosthetic group on the alpha chain. During this reaction, the Ser that is part of the protease active site of the proenzyme becomes the pyruvoyl prosthetic group, which constitutes an essential element of the active site of the mature decarboxylase.</text>
</comment>
<comment type="catalytic activity">
    <reaction evidence="12">
        <text>a 1,2-diacyl-sn-glycero-3-phospho-L-serine + H(+) = a 1,2-diacyl-sn-glycero-3-phosphoethanolamine + CO2</text>
        <dbReference type="Rhea" id="RHEA:20828"/>
        <dbReference type="ChEBI" id="CHEBI:15378"/>
        <dbReference type="ChEBI" id="CHEBI:16526"/>
        <dbReference type="ChEBI" id="CHEBI:57262"/>
        <dbReference type="ChEBI" id="CHEBI:64612"/>
        <dbReference type="EC" id="4.1.1.65"/>
    </reaction>
</comment>
<dbReference type="Proteomes" id="UP000002743">
    <property type="component" value="Chromosome"/>
</dbReference>
<dbReference type="AlphaFoldDB" id="C6X9N4"/>
<keyword evidence="11 12" id="KW-0670">Pyruvate</keyword>
<sequence>MHRLFYCLHTAILGTCGRYHYNRPLIAHPESCVLNRLAVSLQYLLPKQAITVFAGWVANARMGWVTTAIIRWFVARYSVNMQEAVEPDIKRYASFNEFFTRPLRPDARPVAEATWLCPVDGAISQIGPIIGDQIFQAKGHHYSTTALLAGNQALADEFQDGHFATLYLSPRDYHRIHMPCDGHLLRMTYVPGDLFSVNPVTAQGVPGLFARNERVVCEFDSAHGKFVLVLVGATIVGSMATTWHGVVNPPRPGNISVWEYAEHQIHLKQNEEMGRFLLGSTVVLLFPKQPLQFNPVWQEGRPIQLGEAMANRG</sequence>
<dbReference type="GO" id="GO:0004609">
    <property type="term" value="F:phosphatidylserine decarboxylase activity"/>
    <property type="evidence" value="ECO:0007669"/>
    <property type="project" value="UniProtKB-UniRule"/>
</dbReference>
<dbReference type="HOGENOM" id="CLU_029061_4_1_4"/>
<dbReference type="PANTHER" id="PTHR10067:SF6">
    <property type="entry name" value="PHOSPHATIDYLSERINE DECARBOXYLASE PROENZYME, MITOCHONDRIAL"/>
    <property type="match status" value="1"/>
</dbReference>
<feature type="modified residue" description="Pyruvic acid (Ser); by autocatalysis" evidence="12">
    <location>
        <position position="280"/>
    </location>
</feature>
<reference evidence="13 14" key="2">
    <citation type="journal article" date="2011" name="J. Bacteriol.">
        <title>Genomes of three methylotrophs from a single niche uncover genetic and metabolic divergence of Methylophilaceae.</title>
        <authorList>
            <person name="Lapidus A."/>
            <person name="Clum A."/>
            <person name="Labutti K."/>
            <person name="Kaluzhnaya M.G."/>
            <person name="Lim S."/>
            <person name="Beck D.A."/>
            <person name="Glavina Del Rio T."/>
            <person name="Nolan M."/>
            <person name="Mavromatis K."/>
            <person name="Huntemann M."/>
            <person name="Lucas S."/>
            <person name="Lidstrom M.E."/>
            <person name="Ivanova N."/>
            <person name="Chistoserdova L."/>
        </authorList>
    </citation>
    <scope>NUCLEOTIDE SEQUENCE [LARGE SCALE GENOMIC DNA]</scope>
    <source>
        <strain evidence="13 14">SIP3-4</strain>
    </source>
</reference>
<keyword evidence="8 12" id="KW-0594">Phospholipid biosynthesis</keyword>
<dbReference type="UniPathway" id="UPA00558">
    <property type="reaction ID" value="UER00616"/>
</dbReference>
<evidence type="ECO:0000256" key="9">
    <source>
        <dbReference type="ARBA" id="ARBA00023239"/>
    </source>
</evidence>
<feature type="site" description="Cleavage (non-hydrolytic); by autocatalysis" evidence="12">
    <location>
        <begin position="279"/>
        <end position="280"/>
    </location>
</feature>
<comment type="function">
    <text evidence="12">Catalyzes the formation of phosphatidylethanolamine (PtdEtn) from phosphatidylserine (PtdSer).</text>
</comment>
<dbReference type="NCBIfam" id="TIGR00163">
    <property type="entry name" value="PS_decarb"/>
    <property type="match status" value="1"/>
</dbReference>
<evidence type="ECO:0000256" key="6">
    <source>
        <dbReference type="ARBA" id="ARBA00023136"/>
    </source>
</evidence>
<dbReference type="eggNOG" id="COG0688">
    <property type="taxonomic scope" value="Bacteria"/>
</dbReference>
<reference evidence="14" key="1">
    <citation type="submission" date="2009-07" db="EMBL/GenBank/DDBJ databases">
        <title>Complete sequence of chromosome of Methylovorus sp. SIP3-4.</title>
        <authorList>
            <person name="Lucas S."/>
            <person name="Copeland A."/>
            <person name="Lapidus A."/>
            <person name="Glavina del Rio T."/>
            <person name="Tice H."/>
            <person name="Bruce D."/>
            <person name="Goodwin L."/>
            <person name="Pitluck S."/>
            <person name="Clum A."/>
            <person name="Larimer F."/>
            <person name="Land M."/>
            <person name="Hauser L."/>
            <person name="Kyrpides N."/>
            <person name="Mikhailova N."/>
            <person name="Kayluzhnaya M."/>
            <person name="Chistoserdova L."/>
        </authorList>
    </citation>
    <scope>NUCLEOTIDE SEQUENCE [LARGE SCALE GENOMIC DNA]</scope>
    <source>
        <strain evidence="14">SIP3-4</strain>
    </source>
</reference>
<feature type="active site" description="Charge relay system; for autoendoproteolytic cleavage activity" evidence="12">
    <location>
        <position position="177"/>
    </location>
</feature>
<feature type="active site" description="Schiff-base intermediate with substrate; via pyruvic acid; for decarboxylase activity" evidence="12">
    <location>
        <position position="280"/>
    </location>
</feature>
<keyword evidence="3 12" id="KW-0444">Lipid biosynthesis</keyword>
<comment type="subunit">
    <text evidence="12">Heterodimer of a large membrane-associated beta subunit and a small pyruvoyl-containing alpha subunit.</text>
</comment>
<dbReference type="Pfam" id="PF02666">
    <property type="entry name" value="PS_Dcarbxylase"/>
    <property type="match status" value="1"/>
</dbReference>
<gene>
    <name evidence="12" type="primary">psd</name>
    <name evidence="13" type="ordered locus">Msip34_0606</name>
</gene>
<evidence type="ECO:0000256" key="3">
    <source>
        <dbReference type="ARBA" id="ARBA00022516"/>
    </source>
</evidence>
<keyword evidence="10 12" id="KW-1208">Phospholipid metabolism</keyword>
<feature type="active site" description="Charge relay system; for autoendoproteolytic cleavage activity" evidence="12">
    <location>
        <position position="120"/>
    </location>
</feature>
<dbReference type="GO" id="GO:0006646">
    <property type="term" value="P:phosphatidylethanolamine biosynthetic process"/>
    <property type="evidence" value="ECO:0007669"/>
    <property type="project" value="UniProtKB-UniRule"/>
</dbReference>
<keyword evidence="6 12" id="KW-0472">Membrane</keyword>
<feature type="chain" id="PRO_5023219684" description="Phosphatidylserine decarboxylase beta chain" evidence="12">
    <location>
        <begin position="1"/>
        <end position="279"/>
    </location>
</feature>
<evidence type="ECO:0000256" key="5">
    <source>
        <dbReference type="ARBA" id="ARBA00023098"/>
    </source>
</evidence>
<comment type="pathway">
    <text evidence="12">Phospholipid metabolism; phosphatidylethanolamine biosynthesis; phosphatidylethanolamine from CDP-diacylglycerol: step 2/2.</text>
</comment>